<dbReference type="KEGG" id="adl:AURDEDRAFT_178511"/>
<organism evidence="1 2">
    <name type="scientific">Auricularia subglabra (strain TFB-10046 / SS5)</name>
    <name type="common">White-rot fungus</name>
    <name type="synonym">Auricularia delicata (strain TFB10046)</name>
    <dbReference type="NCBI Taxonomy" id="717982"/>
    <lineage>
        <taxon>Eukaryota</taxon>
        <taxon>Fungi</taxon>
        <taxon>Dikarya</taxon>
        <taxon>Basidiomycota</taxon>
        <taxon>Agaricomycotina</taxon>
        <taxon>Agaricomycetes</taxon>
        <taxon>Auriculariales</taxon>
        <taxon>Auriculariaceae</taxon>
        <taxon>Auricularia</taxon>
    </lineage>
</organism>
<accession>J0WKY8</accession>
<dbReference type="AlphaFoldDB" id="J0WKY8"/>
<gene>
    <name evidence="1" type="ORF">AURDEDRAFT_178511</name>
</gene>
<dbReference type="InParanoid" id="J0WKY8"/>
<protein>
    <submittedName>
        <fullName evidence="1">Uncharacterized protein</fullName>
    </submittedName>
</protein>
<evidence type="ECO:0000313" key="2">
    <source>
        <dbReference type="Proteomes" id="UP000006514"/>
    </source>
</evidence>
<dbReference type="EMBL" id="JH688993">
    <property type="protein sequence ID" value="EJD32420.1"/>
    <property type="molecule type" value="Genomic_DNA"/>
</dbReference>
<reference evidence="2" key="1">
    <citation type="journal article" date="2012" name="Science">
        <title>The Paleozoic origin of enzymatic lignin decomposition reconstructed from 31 fungal genomes.</title>
        <authorList>
            <person name="Floudas D."/>
            <person name="Binder M."/>
            <person name="Riley R."/>
            <person name="Barry K."/>
            <person name="Blanchette R.A."/>
            <person name="Henrissat B."/>
            <person name="Martinez A.T."/>
            <person name="Otillar R."/>
            <person name="Spatafora J.W."/>
            <person name="Yadav J.S."/>
            <person name="Aerts A."/>
            <person name="Benoit I."/>
            <person name="Boyd A."/>
            <person name="Carlson A."/>
            <person name="Copeland A."/>
            <person name="Coutinho P.M."/>
            <person name="de Vries R.P."/>
            <person name="Ferreira P."/>
            <person name="Findley K."/>
            <person name="Foster B."/>
            <person name="Gaskell J."/>
            <person name="Glotzer D."/>
            <person name="Gorecki P."/>
            <person name="Heitman J."/>
            <person name="Hesse C."/>
            <person name="Hori C."/>
            <person name="Igarashi K."/>
            <person name="Jurgens J.A."/>
            <person name="Kallen N."/>
            <person name="Kersten P."/>
            <person name="Kohler A."/>
            <person name="Kuees U."/>
            <person name="Kumar T.K.A."/>
            <person name="Kuo A."/>
            <person name="LaButti K."/>
            <person name="Larrondo L.F."/>
            <person name="Lindquist E."/>
            <person name="Ling A."/>
            <person name="Lombard V."/>
            <person name="Lucas S."/>
            <person name="Lundell T."/>
            <person name="Martin R."/>
            <person name="McLaughlin D.J."/>
            <person name="Morgenstern I."/>
            <person name="Morin E."/>
            <person name="Murat C."/>
            <person name="Nagy L.G."/>
            <person name="Nolan M."/>
            <person name="Ohm R.A."/>
            <person name="Patyshakuliyeva A."/>
            <person name="Rokas A."/>
            <person name="Ruiz-Duenas F.J."/>
            <person name="Sabat G."/>
            <person name="Salamov A."/>
            <person name="Samejima M."/>
            <person name="Schmutz J."/>
            <person name="Slot J.C."/>
            <person name="St John F."/>
            <person name="Stenlid J."/>
            <person name="Sun H."/>
            <person name="Sun S."/>
            <person name="Syed K."/>
            <person name="Tsang A."/>
            <person name="Wiebenga A."/>
            <person name="Young D."/>
            <person name="Pisabarro A."/>
            <person name="Eastwood D.C."/>
            <person name="Martin F."/>
            <person name="Cullen D."/>
            <person name="Grigoriev I.V."/>
            <person name="Hibbett D.S."/>
        </authorList>
    </citation>
    <scope>NUCLEOTIDE SEQUENCE [LARGE SCALE GENOMIC DNA]</scope>
    <source>
        <strain evidence="2">TFB10046</strain>
    </source>
</reference>
<sequence length="115" mass="12496">MRQPWSGTLYLPVHVVRLPRRRGTRRLGSHQRRCGTSPLPRLPLIVLPAGVCSFAAAAAHDAGAIRYASANSVRLPRVDARSTHWHPDVTGLLPGDPTDGRRLTRLPLVTLLAGA</sequence>
<name>J0WKY8_AURST</name>
<keyword evidence="2" id="KW-1185">Reference proteome</keyword>
<proteinExistence type="predicted"/>
<dbReference type="Proteomes" id="UP000006514">
    <property type="component" value="Unassembled WGS sequence"/>
</dbReference>
<evidence type="ECO:0000313" key="1">
    <source>
        <dbReference type="EMBL" id="EJD32420.1"/>
    </source>
</evidence>